<sequence length="83" mass="8749">MPLPEPTERPIQYHGLTEVTLMSHHSACGLGYLGQGHGGIHPLAYPWLLGSQSGQLVPKVGVGHLGYELDAGSGIIKGLPFAH</sequence>
<comment type="caution">
    <text evidence="1">The sequence shown here is derived from an EMBL/GenBank/DDBJ whole genome shotgun (WGS) entry which is preliminary data.</text>
</comment>
<dbReference type="EMBL" id="LAZR01052867">
    <property type="protein sequence ID" value="KKK82013.1"/>
    <property type="molecule type" value="Genomic_DNA"/>
</dbReference>
<accession>A0A0F8YKT9</accession>
<evidence type="ECO:0000313" key="1">
    <source>
        <dbReference type="EMBL" id="KKK82013.1"/>
    </source>
</evidence>
<gene>
    <name evidence="1" type="ORF">LCGC14_2807660</name>
</gene>
<name>A0A0F8YKT9_9ZZZZ</name>
<protein>
    <submittedName>
        <fullName evidence="1">Uncharacterized protein</fullName>
    </submittedName>
</protein>
<proteinExistence type="predicted"/>
<organism evidence="1">
    <name type="scientific">marine sediment metagenome</name>
    <dbReference type="NCBI Taxonomy" id="412755"/>
    <lineage>
        <taxon>unclassified sequences</taxon>
        <taxon>metagenomes</taxon>
        <taxon>ecological metagenomes</taxon>
    </lineage>
</organism>
<reference evidence="1" key="1">
    <citation type="journal article" date="2015" name="Nature">
        <title>Complex archaea that bridge the gap between prokaryotes and eukaryotes.</title>
        <authorList>
            <person name="Spang A."/>
            <person name="Saw J.H."/>
            <person name="Jorgensen S.L."/>
            <person name="Zaremba-Niedzwiedzka K."/>
            <person name="Martijn J."/>
            <person name="Lind A.E."/>
            <person name="van Eijk R."/>
            <person name="Schleper C."/>
            <person name="Guy L."/>
            <person name="Ettema T.J."/>
        </authorList>
    </citation>
    <scope>NUCLEOTIDE SEQUENCE</scope>
</reference>
<dbReference type="AlphaFoldDB" id="A0A0F8YKT9"/>